<protein>
    <submittedName>
        <fullName evidence="1">Uncharacterized protein</fullName>
    </submittedName>
</protein>
<dbReference type="eggNOG" id="arCOG10215">
    <property type="taxonomic scope" value="Archaea"/>
</dbReference>
<accession>F0QX89</accession>
<keyword evidence="2" id="KW-1185">Reference proteome</keyword>
<proteinExistence type="predicted"/>
<dbReference type="RefSeq" id="WP_013605539.1">
    <property type="nucleotide sequence ID" value="NC_015151.1"/>
</dbReference>
<dbReference type="AlphaFoldDB" id="F0QX89"/>
<dbReference type="EMBL" id="CP002529">
    <property type="protein sequence ID" value="ADY02378.1"/>
    <property type="molecule type" value="Genomic_DNA"/>
</dbReference>
<sequence>MKTIFMALILALIILAIANVMASAQQQHYYHLFNIHIQLTNASYIYYNDAEEINIPQTEVIRLVNVYYLGNGINNVWLYIQRPDGQYVGILHVINNGKSYTDSKEILLSPGNYYISILIQPSPVVNYGDNATITIYFIITHS</sequence>
<dbReference type="GeneID" id="10289834"/>
<evidence type="ECO:0000313" key="1">
    <source>
        <dbReference type="EMBL" id="ADY02378.1"/>
    </source>
</evidence>
<evidence type="ECO:0000313" key="2">
    <source>
        <dbReference type="Proteomes" id="UP000007485"/>
    </source>
</evidence>
<name>F0QX89_VULM7</name>
<dbReference type="HOGENOM" id="CLU_1811552_0_0_2"/>
<dbReference type="STRING" id="985053.VMUT_2182"/>
<gene>
    <name evidence="1" type="ordered locus">VMUT_2182</name>
</gene>
<dbReference type="OrthoDB" id="44231at2157"/>
<dbReference type="Proteomes" id="UP000007485">
    <property type="component" value="Chromosome"/>
</dbReference>
<reference evidence="1 2" key="1">
    <citation type="journal article" date="2011" name="J. Bacteriol.">
        <title>Complete genome sequence of 'Vulcanisaeta moutnovskia' strain 768-28, a novel member of the hyperthermophilic crenarchaeal genus vulcanisaeta.</title>
        <authorList>
            <person name="Gumerov V.M."/>
            <person name="Mardanov A.V."/>
            <person name="Beletsky A.V."/>
            <person name="Prokofeva M.I."/>
            <person name="Bonch-Osmolovskaya E.A."/>
            <person name="Ravin N.V."/>
            <person name="Skryabin K.G."/>
        </authorList>
    </citation>
    <scope>NUCLEOTIDE SEQUENCE [LARGE SCALE GENOMIC DNA]</scope>
    <source>
        <strain evidence="1 2">768-28</strain>
    </source>
</reference>
<dbReference type="KEGG" id="vmo:VMUT_2182"/>
<organism evidence="1 2">
    <name type="scientific">Vulcanisaeta moutnovskia (strain 768-28)</name>
    <dbReference type="NCBI Taxonomy" id="985053"/>
    <lineage>
        <taxon>Archaea</taxon>
        <taxon>Thermoproteota</taxon>
        <taxon>Thermoprotei</taxon>
        <taxon>Thermoproteales</taxon>
        <taxon>Thermoproteaceae</taxon>
        <taxon>Vulcanisaeta</taxon>
    </lineage>
</organism>